<gene>
    <name evidence="2" type="ORF">MEG1DRAFT_01881</name>
</gene>
<dbReference type="PATRIC" id="fig|1393735.3.peg.1932"/>
<proteinExistence type="predicted"/>
<dbReference type="Proteomes" id="UP000028002">
    <property type="component" value="Unassembled WGS sequence"/>
</dbReference>
<dbReference type="RefSeq" id="WP_036838656.1">
    <property type="nucleotide sequence ID" value="NZ_CAWLUD010000030.1"/>
</dbReference>
<dbReference type="InterPro" id="IPR054252">
    <property type="entry name" value="Pam3_gp18"/>
</dbReference>
<comment type="caution">
    <text evidence="2">The sequence shown here is derived from an EMBL/GenBank/DDBJ whole genome shotgun (WGS) entry which is preliminary data.</text>
</comment>
<reference evidence="2 3" key="1">
    <citation type="submission" date="2014-03" db="EMBL/GenBank/DDBJ databases">
        <title>Draft Genome of Photorhabdus temperata Meg1.</title>
        <authorList>
            <person name="Hurst S.G.IV."/>
            <person name="Morris K."/>
            <person name="Thomas K."/>
            <person name="Tisa L.S."/>
        </authorList>
    </citation>
    <scope>NUCLEOTIDE SEQUENCE [LARGE SCALE GENOMIC DNA]</scope>
    <source>
        <strain evidence="2 3">Meg1</strain>
    </source>
</reference>
<accession>A0A081RXK3</accession>
<protein>
    <recommendedName>
        <fullName evidence="1">Cyanophage baseplate Pam3 plug gp18 domain-containing protein</fullName>
    </recommendedName>
</protein>
<evidence type="ECO:0000313" key="2">
    <source>
        <dbReference type="EMBL" id="KER03406.1"/>
    </source>
</evidence>
<feature type="domain" description="Cyanophage baseplate Pam3 plug gp18" evidence="1">
    <location>
        <begin position="4"/>
        <end position="88"/>
    </location>
</feature>
<organism evidence="2 3">
    <name type="scientific">Photorhabdus temperata subsp. temperata Meg1</name>
    <dbReference type="NCBI Taxonomy" id="1393735"/>
    <lineage>
        <taxon>Bacteria</taxon>
        <taxon>Pseudomonadati</taxon>
        <taxon>Pseudomonadota</taxon>
        <taxon>Gammaproteobacteria</taxon>
        <taxon>Enterobacterales</taxon>
        <taxon>Morganellaceae</taxon>
        <taxon>Photorhabdus</taxon>
    </lineage>
</organism>
<dbReference type="Pfam" id="PF22479">
    <property type="entry name" value="Pam3_gp18"/>
    <property type="match status" value="1"/>
</dbReference>
<dbReference type="AlphaFoldDB" id="A0A081RXK3"/>
<evidence type="ECO:0000313" key="3">
    <source>
        <dbReference type="Proteomes" id="UP000028002"/>
    </source>
</evidence>
<evidence type="ECO:0000259" key="1">
    <source>
        <dbReference type="Pfam" id="PF22479"/>
    </source>
</evidence>
<sequence length="90" mass="10276">MIVEIALSPIPNQTTSFSISGDLIDVTLESRLGKIFATVQKNEEYLVCNRICRNLSYLCRWLIFVDIEGNSDPEYSGLGSRYKLVWNDEI</sequence>
<name>A0A081RXK3_PHOTE</name>
<dbReference type="EMBL" id="JGVH01000030">
    <property type="protein sequence ID" value="KER03406.1"/>
    <property type="molecule type" value="Genomic_DNA"/>
</dbReference>